<dbReference type="Proteomes" id="UP000281474">
    <property type="component" value="Unassembled WGS sequence"/>
</dbReference>
<proteinExistence type="predicted"/>
<name>A0A3L8PUN0_9GAMM</name>
<dbReference type="SUPFAM" id="SSF109604">
    <property type="entry name" value="HD-domain/PDEase-like"/>
    <property type="match status" value="1"/>
</dbReference>
<evidence type="ECO:0000313" key="3">
    <source>
        <dbReference type="Proteomes" id="UP000281474"/>
    </source>
</evidence>
<gene>
    <name evidence="2" type="ORF">D5018_18970</name>
</gene>
<feature type="domain" description="HDOD" evidence="1">
    <location>
        <begin position="106"/>
        <end position="250"/>
    </location>
</feature>
<reference evidence="2 3" key="1">
    <citation type="submission" date="2018-09" db="EMBL/GenBank/DDBJ databases">
        <title>Phylogeny of the Shewanellaceae, and recommendation for two new genera, Pseudoshewanella and Parashewanella.</title>
        <authorList>
            <person name="Wang G."/>
        </authorList>
    </citation>
    <scope>NUCLEOTIDE SEQUENCE [LARGE SCALE GENOMIC DNA]</scope>
    <source>
        <strain evidence="2 3">C51</strain>
    </source>
</reference>
<dbReference type="EMBL" id="QZEI01000096">
    <property type="protein sequence ID" value="RLV58128.1"/>
    <property type="molecule type" value="Genomic_DNA"/>
</dbReference>
<dbReference type="RefSeq" id="WP_121840558.1">
    <property type="nucleotide sequence ID" value="NZ_ML014845.1"/>
</dbReference>
<evidence type="ECO:0000259" key="1">
    <source>
        <dbReference type="Pfam" id="PF08668"/>
    </source>
</evidence>
<comment type="caution">
    <text evidence="2">The sequence shown here is derived from an EMBL/GenBank/DDBJ whole genome shotgun (WGS) entry which is preliminary data.</text>
</comment>
<evidence type="ECO:0000313" key="2">
    <source>
        <dbReference type="EMBL" id="RLV58128.1"/>
    </source>
</evidence>
<dbReference type="Gene3D" id="1.10.3210.10">
    <property type="entry name" value="Hypothetical protein af1432"/>
    <property type="match status" value="1"/>
</dbReference>
<dbReference type="Pfam" id="PF08668">
    <property type="entry name" value="HDOD"/>
    <property type="match status" value="1"/>
</dbReference>
<accession>A0A3L8PUN0</accession>
<keyword evidence="3" id="KW-1185">Reference proteome</keyword>
<dbReference type="InterPro" id="IPR013976">
    <property type="entry name" value="HDOD"/>
</dbReference>
<dbReference type="AlphaFoldDB" id="A0A3L8PUN0"/>
<organism evidence="2 3">
    <name type="scientific">Parashewanella curva</name>
    <dbReference type="NCBI Taxonomy" id="2338552"/>
    <lineage>
        <taxon>Bacteria</taxon>
        <taxon>Pseudomonadati</taxon>
        <taxon>Pseudomonadota</taxon>
        <taxon>Gammaproteobacteria</taxon>
        <taxon>Alteromonadales</taxon>
        <taxon>Shewanellaceae</taxon>
        <taxon>Parashewanella</taxon>
    </lineage>
</organism>
<sequence>MISVAGGLKPGGITDIEQEFYRLLVVGKQTKVVIDDNEQDATVVHAQKLEIEQQAIRDRLSRQQQQKEVFQAISEQLQDTITDAMAHQFSDINALLKQTHITQSQWQLLDKLQNSKLNLNQLRGLIEKIAWLKNDLINLVNSPSFRHFRGQGSDVKVSDLKLVLNYIGLEQVRLLIPYYCMRSWLPRKHSTSSIITRRIWRFANVASIAARALAKHHNQDPCVIFSVCLGHFMGAATVIERCSQVFESIRGDWLRQAQEDRDKLVYDAILATPFPKESVCLNVIKYGSQLNWKILQELDIENSSLFQYLSEMDQKLSYRGMSLPAAIATKSIIFAKLLLLQEQNMLKPKEKRLMFDYYEISKEELSTLRNQNYRKQELF</sequence>
<dbReference type="OrthoDB" id="6233174at2"/>
<protein>
    <submittedName>
        <fullName evidence="2">HDOD domain-containing protein</fullName>
    </submittedName>
</protein>